<keyword evidence="3" id="KW-1185">Reference proteome</keyword>
<keyword evidence="1" id="KW-0175">Coiled coil</keyword>
<reference evidence="2 3" key="1">
    <citation type="journal article" date="2019" name="Sci. Rep.">
        <title>Orb-weaving spider Araneus ventricosus genome elucidates the spidroin gene catalogue.</title>
        <authorList>
            <person name="Kono N."/>
            <person name="Nakamura H."/>
            <person name="Ohtoshi R."/>
            <person name="Moran D.A.P."/>
            <person name="Shinohara A."/>
            <person name="Yoshida Y."/>
            <person name="Fujiwara M."/>
            <person name="Mori M."/>
            <person name="Tomita M."/>
            <person name="Arakawa K."/>
        </authorList>
    </citation>
    <scope>NUCLEOTIDE SEQUENCE [LARGE SCALE GENOMIC DNA]</scope>
</reference>
<organism evidence="2 3">
    <name type="scientific">Araneus ventricosus</name>
    <name type="common">Orbweaver spider</name>
    <name type="synonym">Epeira ventricosa</name>
    <dbReference type="NCBI Taxonomy" id="182803"/>
    <lineage>
        <taxon>Eukaryota</taxon>
        <taxon>Metazoa</taxon>
        <taxon>Ecdysozoa</taxon>
        <taxon>Arthropoda</taxon>
        <taxon>Chelicerata</taxon>
        <taxon>Arachnida</taxon>
        <taxon>Araneae</taxon>
        <taxon>Araneomorphae</taxon>
        <taxon>Entelegynae</taxon>
        <taxon>Araneoidea</taxon>
        <taxon>Araneidae</taxon>
        <taxon>Araneus</taxon>
    </lineage>
</organism>
<dbReference type="EMBL" id="BGPR01000738">
    <property type="protein sequence ID" value="GBM33611.1"/>
    <property type="molecule type" value="Genomic_DNA"/>
</dbReference>
<evidence type="ECO:0000313" key="3">
    <source>
        <dbReference type="Proteomes" id="UP000499080"/>
    </source>
</evidence>
<sequence>MAGGTDDRITESPKEAGNILNTPLINEVLSKKGIATKLEIVDKTDSLNGNQKKKVRKELNQLGIITSQAIIISHLNGKISILKEELENKRRDIFAKQEQPRVIKVVSTYVDILQEPKTLRTPTETIKEIHSVTIFPLKKGTPDDTKTKFQKEINSTKLKMALKTLEN</sequence>
<evidence type="ECO:0000256" key="1">
    <source>
        <dbReference type="SAM" id="Coils"/>
    </source>
</evidence>
<comment type="caution">
    <text evidence="2">The sequence shown here is derived from an EMBL/GenBank/DDBJ whole genome shotgun (WGS) entry which is preliminary data.</text>
</comment>
<proteinExistence type="predicted"/>
<protein>
    <submittedName>
        <fullName evidence="2">Uncharacterized protein</fullName>
    </submittedName>
</protein>
<accession>A0A4Y2EXN7</accession>
<gene>
    <name evidence="2" type="ORF">AVEN_203658_1</name>
</gene>
<evidence type="ECO:0000313" key="2">
    <source>
        <dbReference type="EMBL" id="GBM33611.1"/>
    </source>
</evidence>
<feature type="coiled-coil region" evidence="1">
    <location>
        <begin position="72"/>
        <end position="99"/>
    </location>
</feature>
<dbReference type="Proteomes" id="UP000499080">
    <property type="component" value="Unassembled WGS sequence"/>
</dbReference>
<dbReference type="AlphaFoldDB" id="A0A4Y2EXN7"/>
<name>A0A4Y2EXN7_ARAVE</name>